<name>A0A368YGF6_9HYPH</name>
<organism evidence="8 9">
    <name type="scientific">Phyllobacterium bourgognense</name>
    <dbReference type="NCBI Taxonomy" id="314236"/>
    <lineage>
        <taxon>Bacteria</taxon>
        <taxon>Pseudomonadati</taxon>
        <taxon>Pseudomonadota</taxon>
        <taxon>Alphaproteobacteria</taxon>
        <taxon>Hyphomicrobiales</taxon>
        <taxon>Phyllobacteriaceae</taxon>
        <taxon>Phyllobacterium</taxon>
    </lineage>
</organism>
<accession>A0A368YGF6</accession>
<comment type="pathway">
    <text evidence="2">Purine metabolism; urate degradation; (S)-allantoin from urate: step 3/3.</text>
</comment>
<dbReference type="GO" id="GO:0006144">
    <property type="term" value="P:purine nucleobase metabolic process"/>
    <property type="evidence" value="ECO:0007669"/>
    <property type="project" value="UniProtKB-KW"/>
</dbReference>
<dbReference type="EC" id="4.1.1.97" evidence="3"/>
<dbReference type="EMBL" id="QPJM01000018">
    <property type="protein sequence ID" value="RCW79323.1"/>
    <property type="molecule type" value="Genomic_DNA"/>
</dbReference>
<evidence type="ECO:0000313" key="9">
    <source>
        <dbReference type="Proteomes" id="UP000253324"/>
    </source>
</evidence>
<gene>
    <name evidence="8" type="ORF">C7476_11835</name>
</gene>
<dbReference type="InterPro" id="IPR018020">
    <property type="entry name" value="OHCU_decarboxylase"/>
</dbReference>
<dbReference type="Pfam" id="PF09349">
    <property type="entry name" value="OHCU_decarbox"/>
    <property type="match status" value="1"/>
</dbReference>
<dbReference type="GO" id="GO:0051997">
    <property type="term" value="F:2-oxo-4-hydroxy-4-carboxy-5-ureidoimidazoline decarboxylase activity"/>
    <property type="evidence" value="ECO:0007669"/>
    <property type="project" value="UniProtKB-EC"/>
</dbReference>
<dbReference type="GO" id="GO:0000255">
    <property type="term" value="P:allantoin metabolic process"/>
    <property type="evidence" value="ECO:0007669"/>
    <property type="project" value="InterPro"/>
</dbReference>
<dbReference type="InterPro" id="IPR036778">
    <property type="entry name" value="OHCU_decarboxylase_sf"/>
</dbReference>
<evidence type="ECO:0000256" key="4">
    <source>
        <dbReference type="ARBA" id="ARBA00022631"/>
    </source>
</evidence>
<feature type="domain" description="Oxo-4-hydroxy-4-carboxy-5-ureidoimidazoline decarboxylase" evidence="7">
    <location>
        <begin position="10"/>
        <end position="166"/>
    </location>
</feature>
<dbReference type="UniPathway" id="UPA00394">
    <property type="reaction ID" value="UER00652"/>
</dbReference>
<dbReference type="Proteomes" id="UP000253324">
    <property type="component" value="Unassembled WGS sequence"/>
</dbReference>
<evidence type="ECO:0000259" key="7">
    <source>
        <dbReference type="Pfam" id="PF09349"/>
    </source>
</evidence>
<dbReference type="SUPFAM" id="SSF158694">
    <property type="entry name" value="UraD-Like"/>
    <property type="match status" value="1"/>
</dbReference>
<dbReference type="NCBIfam" id="TIGR03164">
    <property type="entry name" value="UHCUDC"/>
    <property type="match status" value="1"/>
</dbReference>
<proteinExistence type="predicted"/>
<reference evidence="8 9" key="1">
    <citation type="submission" date="2018-07" db="EMBL/GenBank/DDBJ databases">
        <title>Genomic Encyclopedia of Type Strains, Phase III (KMG-III): the genomes of soil and plant-associated and newly described type strains.</title>
        <authorList>
            <person name="Whitman W."/>
        </authorList>
    </citation>
    <scope>NUCLEOTIDE SEQUENCE [LARGE SCALE GENOMIC DNA]</scope>
    <source>
        <strain evidence="8 9">31-25a</strain>
    </source>
</reference>
<keyword evidence="5" id="KW-0210">Decarboxylase</keyword>
<dbReference type="GO" id="GO:0019628">
    <property type="term" value="P:urate catabolic process"/>
    <property type="evidence" value="ECO:0007669"/>
    <property type="project" value="UniProtKB-UniPathway"/>
</dbReference>
<comment type="catalytic activity">
    <reaction evidence="1">
        <text>5-hydroxy-2-oxo-4-ureido-2,5-dihydro-1H-imidazole-5-carboxylate + H(+) = (S)-allantoin + CO2</text>
        <dbReference type="Rhea" id="RHEA:26301"/>
        <dbReference type="ChEBI" id="CHEBI:15378"/>
        <dbReference type="ChEBI" id="CHEBI:15678"/>
        <dbReference type="ChEBI" id="CHEBI:16526"/>
        <dbReference type="ChEBI" id="CHEBI:58639"/>
        <dbReference type="EC" id="4.1.1.97"/>
    </reaction>
</comment>
<sequence>MQHMTLDKLNSLDAADFVAALGGIFEHSPWVPETVAKLRPFAGTEDLHAAMVNAVNASGQVAQLGLIRAHPSLAGKAARQGNLTAESTSEQKGAGLDRLTNAEFEEFHRLNNAYQSRFGFPFILAVRGHDKHSIMAAFRQRLNHNSGEEVTEALRQIALIARFRLDDLFA</sequence>
<evidence type="ECO:0000256" key="2">
    <source>
        <dbReference type="ARBA" id="ARBA00004754"/>
    </source>
</evidence>
<keyword evidence="9" id="KW-1185">Reference proteome</keyword>
<evidence type="ECO:0000313" key="8">
    <source>
        <dbReference type="EMBL" id="RCW79323.1"/>
    </source>
</evidence>
<keyword evidence="6" id="KW-0456">Lyase</keyword>
<keyword evidence="4" id="KW-0659">Purine metabolism</keyword>
<dbReference type="Gene3D" id="1.10.3330.10">
    <property type="entry name" value="Oxo-4-hydroxy-4-carboxy-5-ureidoimidazoline decarboxylase"/>
    <property type="match status" value="1"/>
</dbReference>
<evidence type="ECO:0000256" key="5">
    <source>
        <dbReference type="ARBA" id="ARBA00022793"/>
    </source>
</evidence>
<dbReference type="AlphaFoldDB" id="A0A368YGF6"/>
<evidence type="ECO:0000256" key="3">
    <source>
        <dbReference type="ARBA" id="ARBA00012257"/>
    </source>
</evidence>
<dbReference type="InterPro" id="IPR017580">
    <property type="entry name" value="OHCU_decarboxylase-1"/>
</dbReference>
<evidence type="ECO:0000256" key="1">
    <source>
        <dbReference type="ARBA" id="ARBA00001163"/>
    </source>
</evidence>
<evidence type="ECO:0000256" key="6">
    <source>
        <dbReference type="ARBA" id="ARBA00023239"/>
    </source>
</evidence>
<dbReference type="PANTHER" id="PTHR43466">
    <property type="entry name" value="2-OXO-4-HYDROXY-4-CARBOXY-5-UREIDOIMIDAZOLINE DECARBOXYLASE-RELATED"/>
    <property type="match status" value="1"/>
</dbReference>
<dbReference type="PANTHER" id="PTHR43466:SF1">
    <property type="entry name" value="2-OXO-4-HYDROXY-4-CARBOXY-5-UREIDOIMIDAZOLINE DECARBOXYLASE-RELATED"/>
    <property type="match status" value="1"/>
</dbReference>
<protein>
    <recommendedName>
        <fullName evidence="3">2-oxo-4-hydroxy-4-carboxy-5-ureidoimidazoline decarboxylase</fullName>
        <ecNumber evidence="3">4.1.1.97</ecNumber>
    </recommendedName>
</protein>
<comment type="caution">
    <text evidence="8">The sequence shown here is derived from an EMBL/GenBank/DDBJ whole genome shotgun (WGS) entry which is preliminary data.</text>
</comment>